<evidence type="ECO:0000256" key="2">
    <source>
        <dbReference type="SAM" id="Coils"/>
    </source>
</evidence>
<dbReference type="RefSeq" id="XP_066065779.1">
    <property type="nucleotide sequence ID" value="XM_066209682.1"/>
</dbReference>
<evidence type="ECO:0000256" key="1">
    <source>
        <dbReference type="ARBA" id="ARBA00006298"/>
    </source>
</evidence>
<keyword evidence="4" id="KW-1185">Reference proteome</keyword>
<reference evidence="3" key="2">
    <citation type="journal article" date="2022" name="Elife">
        <title>Obligate sexual reproduction of a homothallic fungus closely related to the Cryptococcus pathogenic species complex.</title>
        <authorList>
            <person name="Passer A.R."/>
            <person name="Clancey S.A."/>
            <person name="Shea T."/>
            <person name="David-Palma M."/>
            <person name="Averette A.F."/>
            <person name="Boekhout T."/>
            <person name="Porcel B.M."/>
            <person name="Nowrousian M."/>
            <person name="Cuomo C.A."/>
            <person name="Sun S."/>
            <person name="Heitman J."/>
            <person name="Coelho M.A."/>
        </authorList>
    </citation>
    <scope>NUCLEOTIDE SEQUENCE</scope>
    <source>
        <strain evidence="3">CBS 7841</strain>
    </source>
</reference>
<feature type="coiled-coil region" evidence="2">
    <location>
        <begin position="799"/>
        <end position="826"/>
    </location>
</feature>
<accession>A0AAJ8LXD8</accession>
<evidence type="ECO:0000313" key="4">
    <source>
        <dbReference type="Proteomes" id="UP000094043"/>
    </source>
</evidence>
<evidence type="ECO:0000313" key="3">
    <source>
        <dbReference type="EMBL" id="WVN85078.1"/>
    </source>
</evidence>
<proteinExistence type="inferred from homology"/>
<reference evidence="3" key="3">
    <citation type="submission" date="2024-01" db="EMBL/GenBank/DDBJ databases">
        <authorList>
            <person name="Coelho M.A."/>
            <person name="David-Palma M."/>
            <person name="Shea T."/>
            <person name="Sun S."/>
            <person name="Cuomo C.A."/>
            <person name="Heitman J."/>
        </authorList>
    </citation>
    <scope>NUCLEOTIDE SEQUENCE</scope>
    <source>
        <strain evidence="3">CBS 7841</strain>
    </source>
</reference>
<dbReference type="GO" id="GO:0031416">
    <property type="term" value="C:NatB complex"/>
    <property type="evidence" value="ECO:0007669"/>
    <property type="project" value="TreeGrafter"/>
</dbReference>
<protein>
    <submittedName>
        <fullName evidence="3">Uncharacterized protein</fullName>
    </submittedName>
</protein>
<dbReference type="GeneID" id="91084436"/>
<reference evidence="3" key="1">
    <citation type="submission" date="2016-06" db="EMBL/GenBank/DDBJ databases">
        <authorList>
            <person name="Cuomo C."/>
            <person name="Litvintseva A."/>
            <person name="Heitman J."/>
            <person name="Chen Y."/>
            <person name="Sun S."/>
            <person name="Springer D."/>
            <person name="Dromer F."/>
            <person name="Young S."/>
            <person name="Zeng Q."/>
            <person name="Chapman S."/>
            <person name="Gujja S."/>
            <person name="Saif S."/>
            <person name="Birren B."/>
        </authorList>
    </citation>
    <scope>NUCLEOTIDE SEQUENCE</scope>
    <source>
        <strain evidence="3">CBS 7841</strain>
    </source>
</reference>
<dbReference type="InterPro" id="IPR019183">
    <property type="entry name" value="NAA25_NatB_aux_su"/>
</dbReference>
<dbReference type="PANTHER" id="PTHR22767">
    <property type="entry name" value="N-TERMINAL ACETYLTRANSFERASE-RELATED"/>
    <property type="match status" value="1"/>
</dbReference>
<organism evidence="3 4">
    <name type="scientific">Cryptococcus depauperatus CBS 7841</name>
    <dbReference type="NCBI Taxonomy" id="1295531"/>
    <lineage>
        <taxon>Eukaryota</taxon>
        <taxon>Fungi</taxon>
        <taxon>Dikarya</taxon>
        <taxon>Basidiomycota</taxon>
        <taxon>Agaricomycotina</taxon>
        <taxon>Tremellomycetes</taxon>
        <taxon>Tremellales</taxon>
        <taxon>Cryptococcaceae</taxon>
        <taxon>Cryptococcus</taxon>
    </lineage>
</organism>
<keyword evidence="2" id="KW-0175">Coiled coil</keyword>
<dbReference type="KEGG" id="cdep:91084436"/>
<name>A0AAJ8LXD8_9TREE</name>
<dbReference type="PANTHER" id="PTHR22767:SF3">
    <property type="entry name" value="N-ALPHA-ACETYLTRANSFERASE 25, NATB AUXILIARY SUBUNIT"/>
    <property type="match status" value="1"/>
</dbReference>
<comment type="similarity">
    <text evidence="1">Belongs to the MDM20/NAA25 family.</text>
</comment>
<dbReference type="EMBL" id="CP143784">
    <property type="protein sequence ID" value="WVN85078.1"/>
    <property type="molecule type" value="Genomic_DNA"/>
</dbReference>
<dbReference type="Pfam" id="PF09797">
    <property type="entry name" value="NatB_MDM20"/>
    <property type="match status" value="1"/>
</dbReference>
<dbReference type="AlphaFoldDB" id="A0AAJ8LXD8"/>
<sequence length="873" mass="99678">MSRRLLEWEAEERKLQSVFDDVSYHRISAAQQTLNKYLKKHAKSQPALILKMYILFKSDADEGDILDVFKQVQALAGPKKEMTGRGVWWCTLTLRNMGRLDLAQQVYQDLYDIHPEATQLLEQVFLHAAAARDITTMAQSSRKLFNSTRALRWARAAAWSEWKAPQPTPCKPYPDPAPVNALKIAQILLSASGKTCDTSEMFWLQSQIMLSNSQYSDLAKLATREALEGSLARLWWRMEFMKAAKTRAGNDLLEYWEIERNWVGGILELDENARHNYAFYKYLLYTTQLSTDSEALGNTVKLLDSLIIEIGSKERAPQLARLELDLLLRKESLSSKADAKSHLLDDETWLKVMKHYWSRWSAKGSIVTEIEGICGPEGPGRDRILKFLTERTFQQHTDEQSYRQQVNAEILILRNKDADWIHADEDVKRCWILYTEGLQYGKNLLKTDTQVSDQIGLITANLLLSIWHTYPNDNAPLYKAILALEKICTQSPVCMHAHYLLIRLYRLIGAPSLISVHLEKLGLTEIQLDNLLHVFLERGGGEAVIARNIDTWSSHVDQAIAMYQRVASDFPEYVKECLTNETYSQIPSIQYLDTALRASLTSHLLSVEQARFHILTKPSCVFSKRLLQRLKKTVCENVTDLRNWELIEEIGGKRLRTRDITEQSNKPIGPEWIKNMGVLWLCVGDFMQNSEIGDIKLQHSDALLPFEQALVKNGLTLLGEAMKVLKVAEETINENIIKNIFDESYEACTDVNQSRWYLNQSLISLSQLVRISDIVLARISEAAKPVKGKKKPIHLTVFIANLKSAQSGLNKRMDELNQKLDASEIQGQCEWSSFKTFFAEDVRLEEILASIQKARKEALHNAKSLVSGKNIDH</sequence>
<dbReference type="Proteomes" id="UP000094043">
    <property type="component" value="Chromosome 1"/>
</dbReference>
<gene>
    <name evidence="3" type="ORF">L203_100220</name>
</gene>